<proteinExistence type="predicted"/>
<dbReference type="PRINTS" id="PR00412">
    <property type="entry name" value="EPOXHYDRLASE"/>
</dbReference>
<dbReference type="InterPro" id="IPR000639">
    <property type="entry name" value="Epox_hydrolase-like"/>
</dbReference>
<protein>
    <submittedName>
        <fullName evidence="2">Pimeloyl-ACP methyl ester carboxylesterase</fullName>
    </submittedName>
</protein>
<evidence type="ECO:0000313" key="2">
    <source>
        <dbReference type="EMBL" id="SEN97160.1"/>
    </source>
</evidence>
<dbReference type="EMBL" id="FOCX01000006">
    <property type="protein sequence ID" value="SEN97160.1"/>
    <property type="molecule type" value="Genomic_DNA"/>
</dbReference>
<evidence type="ECO:0000313" key="3">
    <source>
        <dbReference type="Proteomes" id="UP000198775"/>
    </source>
</evidence>
<organism evidence="2 3">
    <name type="scientific">Halorientalis persicus</name>
    <dbReference type="NCBI Taxonomy" id="1367881"/>
    <lineage>
        <taxon>Archaea</taxon>
        <taxon>Methanobacteriati</taxon>
        <taxon>Methanobacteriota</taxon>
        <taxon>Stenosarchaea group</taxon>
        <taxon>Halobacteria</taxon>
        <taxon>Halobacteriales</taxon>
        <taxon>Haloarculaceae</taxon>
        <taxon>Halorientalis</taxon>
    </lineage>
</organism>
<dbReference type="RefSeq" id="WP_092659250.1">
    <property type="nucleotide sequence ID" value="NZ_FOCX01000006.1"/>
</dbReference>
<sequence length="291" mass="32194">MSETRYTHEEWSSEQSEASVTVDGHDLSVAFFDSADEGEADTANDDPPVVFLHGIPTWSYLWRDVAPAVAEATDRRVVVPDMLGYGNSAMHDGFDRSVRVQEVMLRDLLDELEIDEFALVAHDIGGGVAVRYAAHRPGEVTDLVMANAVCYDSWPVEFISNLGLPDTAEQDPEEFQAMLDGAFRQGLYDDDVDETFVEGIAAPWTTEPGQVSLSRNAVATNTNHTTEIDYGEIAADLLCLWGGQDVMQPLAYGERLAEEVGGDVIELDAYHWVVEDRPERFAEEVSQFIAK</sequence>
<dbReference type="Gene3D" id="3.40.50.1820">
    <property type="entry name" value="alpha/beta hydrolase"/>
    <property type="match status" value="1"/>
</dbReference>
<keyword evidence="3" id="KW-1185">Reference proteome</keyword>
<dbReference type="PANTHER" id="PTHR43798:SF24">
    <property type="entry name" value="CIS-3-ALKYL-4-ALKYLOXETAN-2-ONE DECARBOXYLASE"/>
    <property type="match status" value="1"/>
</dbReference>
<dbReference type="Proteomes" id="UP000198775">
    <property type="component" value="Unassembled WGS sequence"/>
</dbReference>
<dbReference type="AlphaFoldDB" id="A0A1H8KW47"/>
<feature type="domain" description="AB hydrolase-1" evidence="1">
    <location>
        <begin position="47"/>
        <end position="278"/>
    </location>
</feature>
<gene>
    <name evidence="2" type="ORF">SAMN05216388_1006216</name>
</gene>
<dbReference type="InterPro" id="IPR029058">
    <property type="entry name" value="AB_hydrolase_fold"/>
</dbReference>
<accession>A0A1H8KW47</accession>
<dbReference type="Pfam" id="PF00561">
    <property type="entry name" value="Abhydrolase_1"/>
    <property type="match status" value="1"/>
</dbReference>
<dbReference type="OrthoDB" id="9890at2157"/>
<dbReference type="PRINTS" id="PR00111">
    <property type="entry name" value="ABHYDROLASE"/>
</dbReference>
<dbReference type="GO" id="GO:0016020">
    <property type="term" value="C:membrane"/>
    <property type="evidence" value="ECO:0007669"/>
    <property type="project" value="TreeGrafter"/>
</dbReference>
<dbReference type="InterPro" id="IPR000073">
    <property type="entry name" value="AB_hydrolase_1"/>
</dbReference>
<dbReference type="GO" id="GO:0003824">
    <property type="term" value="F:catalytic activity"/>
    <property type="evidence" value="ECO:0007669"/>
    <property type="project" value="InterPro"/>
</dbReference>
<evidence type="ECO:0000259" key="1">
    <source>
        <dbReference type="Pfam" id="PF00561"/>
    </source>
</evidence>
<dbReference type="SUPFAM" id="SSF53474">
    <property type="entry name" value="alpha/beta-Hydrolases"/>
    <property type="match status" value="1"/>
</dbReference>
<reference evidence="3" key="1">
    <citation type="submission" date="2016-10" db="EMBL/GenBank/DDBJ databases">
        <authorList>
            <person name="Varghese N."/>
            <person name="Submissions S."/>
        </authorList>
    </citation>
    <scope>NUCLEOTIDE SEQUENCE [LARGE SCALE GENOMIC DNA]</scope>
    <source>
        <strain evidence="3">IBRC-M 10043</strain>
    </source>
</reference>
<dbReference type="PANTHER" id="PTHR43798">
    <property type="entry name" value="MONOACYLGLYCEROL LIPASE"/>
    <property type="match status" value="1"/>
</dbReference>
<name>A0A1H8KW47_9EURY</name>
<dbReference type="InterPro" id="IPR050266">
    <property type="entry name" value="AB_hydrolase_sf"/>
</dbReference>